<dbReference type="InterPro" id="IPR035996">
    <property type="entry name" value="4pyrrol_Methylase_sf"/>
</dbReference>
<dbReference type="FunFam" id="3.40.1010.10:FF:000007">
    <property type="entry name" value="Ribosomal RNA small subunit methyltransferase I"/>
    <property type="match status" value="1"/>
</dbReference>
<evidence type="ECO:0000313" key="7">
    <source>
        <dbReference type="EMBL" id="PIR91679.1"/>
    </source>
</evidence>
<dbReference type="GO" id="GO:0008168">
    <property type="term" value="F:methyltransferase activity"/>
    <property type="evidence" value="ECO:0007669"/>
    <property type="project" value="UniProtKB-KW"/>
</dbReference>
<dbReference type="EMBL" id="PFAV01000020">
    <property type="protein sequence ID" value="PIR91679.1"/>
    <property type="molecule type" value="Genomic_DNA"/>
</dbReference>
<dbReference type="SUPFAM" id="SSF53790">
    <property type="entry name" value="Tetrapyrrole methylase"/>
    <property type="match status" value="1"/>
</dbReference>
<dbReference type="GO" id="GO:0006364">
    <property type="term" value="P:rRNA processing"/>
    <property type="evidence" value="ECO:0007669"/>
    <property type="project" value="UniProtKB-KW"/>
</dbReference>
<accession>A0A2H0UZR1</accession>
<dbReference type="PANTHER" id="PTHR46111:SF1">
    <property type="entry name" value="RIBOSOMAL RNA SMALL SUBUNIT METHYLTRANSFERASE I"/>
    <property type="match status" value="1"/>
</dbReference>
<comment type="caution">
    <text evidence="7">The sequence shown here is derived from an EMBL/GenBank/DDBJ whole genome shotgun (WGS) entry which is preliminary data.</text>
</comment>
<keyword evidence="4 7" id="KW-0808">Transferase</keyword>
<evidence type="ECO:0000313" key="8">
    <source>
        <dbReference type="Proteomes" id="UP000228906"/>
    </source>
</evidence>
<evidence type="ECO:0000256" key="4">
    <source>
        <dbReference type="ARBA" id="ARBA00022679"/>
    </source>
</evidence>
<dbReference type="PANTHER" id="PTHR46111">
    <property type="entry name" value="RIBOSOMAL RNA SMALL SUBUNIT METHYLTRANSFERASE I"/>
    <property type="match status" value="1"/>
</dbReference>
<dbReference type="InterPro" id="IPR018063">
    <property type="entry name" value="SAM_MeTrfase_RsmI_CS"/>
</dbReference>
<evidence type="ECO:0000256" key="5">
    <source>
        <dbReference type="ARBA" id="ARBA00022691"/>
    </source>
</evidence>
<dbReference type="Proteomes" id="UP000228906">
    <property type="component" value="Unassembled WGS sequence"/>
</dbReference>
<dbReference type="InterPro" id="IPR014776">
    <property type="entry name" value="4pyrrole_Mease_sub2"/>
</dbReference>
<dbReference type="PROSITE" id="PS01296">
    <property type="entry name" value="RSMI"/>
    <property type="match status" value="1"/>
</dbReference>
<evidence type="ECO:0000256" key="3">
    <source>
        <dbReference type="ARBA" id="ARBA00022603"/>
    </source>
</evidence>
<dbReference type="Gene3D" id="3.40.1010.10">
    <property type="entry name" value="Cobalt-precorrin-4 Transmethylase, Domain 1"/>
    <property type="match status" value="1"/>
</dbReference>
<reference evidence="8" key="1">
    <citation type="submission" date="2017-09" db="EMBL/GenBank/DDBJ databases">
        <title>Depth-based differentiation of microbial function through sediment-hosted aquifers and enrichment of novel symbionts in the deep terrestrial subsurface.</title>
        <authorList>
            <person name="Probst A.J."/>
            <person name="Ladd B."/>
            <person name="Jarett J.K."/>
            <person name="Geller-Mcgrath D.E."/>
            <person name="Sieber C.M.K."/>
            <person name="Emerson J.B."/>
            <person name="Anantharaman K."/>
            <person name="Thomas B.C."/>
            <person name="Malmstrom R."/>
            <person name="Stieglmeier M."/>
            <person name="Klingl A."/>
            <person name="Woyke T."/>
            <person name="Ryan C.M."/>
            <person name="Banfield J.F."/>
        </authorList>
    </citation>
    <scope>NUCLEOTIDE SEQUENCE [LARGE SCALE GENOMIC DNA]</scope>
</reference>
<proteinExistence type="predicted"/>
<dbReference type="AlphaFoldDB" id="A0A2H0UZR1"/>
<keyword evidence="2" id="KW-0698">rRNA processing</keyword>
<keyword evidence="3 7" id="KW-0489">Methyltransferase</keyword>
<organism evidence="7 8">
    <name type="scientific">bacterium (Candidatus Gribaldobacteria) CG10_big_fil_rev_8_21_14_0_10_41_12</name>
    <dbReference type="NCBI Taxonomy" id="2014277"/>
    <lineage>
        <taxon>Bacteria</taxon>
        <taxon>Candidatus Gribaldobacteria</taxon>
    </lineage>
</organism>
<dbReference type="GO" id="GO:0032259">
    <property type="term" value="P:methylation"/>
    <property type="evidence" value="ECO:0007669"/>
    <property type="project" value="UniProtKB-KW"/>
</dbReference>
<gene>
    <name evidence="7" type="ORF">COU03_01075</name>
</gene>
<dbReference type="InterPro" id="IPR014777">
    <property type="entry name" value="4pyrrole_Mease_sub1"/>
</dbReference>
<dbReference type="InterPro" id="IPR000878">
    <property type="entry name" value="4pyrrol_Mease"/>
</dbReference>
<dbReference type="InterPro" id="IPR008189">
    <property type="entry name" value="rRNA_ssu_MeTfrase_I"/>
</dbReference>
<evidence type="ECO:0000259" key="6">
    <source>
        <dbReference type="Pfam" id="PF00590"/>
    </source>
</evidence>
<dbReference type="CDD" id="cd11648">
    <property type="entry name" value="RsmI"/>
    <property type="match status" value="1"/>
</dbReference>
<evidence type="ECO:0000256" key="1">
    <source>
        <dbReference type="ARBA" id="ARBA00022490"/>
    </source>
</evidence>
<keyword evidence="1" id="KW-0963">Cytoplasm</keyword>
<protein>
    <submittedName>
        <fullName evidence="7">16S rRNA (Cytidine(1402)-2'-O)-methyltransferase</fullName>
    </submittedName>
</protein>
<feature type="non-terminal residue" evidence="7">
    <location>
        <position position="142"/>
    </location>
</feature>
<keyword evidence="5" id="KW-0949">S-adenosyl-L-methionine</keyword>
<feature type="domain" description="Tetrapyrrole methylase" evidence="6">
    <location>
        <begin position="4"/>
        <end position="130"/>
    </location>
</feature>
<sequence length="142" mass="15335">MTNFYVVATPIGNLGDISQRALNVLREVDLVLAEDTRTTKNLLNHFGIEKPIVSYHQHSKISKINEILAMLRNGQNLALVSDAGTPGISDPGGQLVEAIVRELGDLVKIEPIPGPSAITTIASVCGFPMDRFLFLGFPPAKN</sequence>
<evidence type="ECO:0000256" key="2">
    <source>
        <dbReference type="ARBA" id="ARBA00022552"/>
    </source>
</evidence>
<name>A0A2H0UZR1_9BACT</name>
<dbReference type="Pfam" id="PF00590">
    <property type="entry name" value="TP_methylase"/>
    <property type="match status" value="1"/>
</dbReference>
<dbReference type="Gene3D" id="3.30.950.10">
    <property type="entry name" value="Methyltransferase, Cobalt-precorrin-4 Transmethylase, Domain 2"/>
    <property type="match status" value="1"/>
</dbReference>